<dbReference type="RefSeq" id="WP_135707317.1">
    <property type="nucleotide sequence ID" value="NZ_CP038638.1"/>
</dbReference>
<dbReference type="Proteomes" id="UP000295294">
    <property type="component" value="Plasmid unnamed3"/>
</dbReference>
<dbReference type="InterPro" id="IPR019596">
    <property type="entry name" value="Phage_Mu_GpM_tail_tub"/>
</dbReference>
<accession>A0A4V1BZQ6</accession>
<proteinExistence type="predicted"/>
<evidence type="ECO:0000313" key="1">
    <source>
        <dbReference type="EMBL" id="QBY56152.1"/>
    </source>
</evidence>
<dbReference type="KEGG" id="cox:E0W60_34410"/>
<protein>
    <submittedName>
        <fullName evidence="1">Phage tail protein</fullName>
    </submittedName>
</protein>
<dbReference type="OrthoDB" id="8688567at2"/>
<gene>
    <name evidence="1" type="ORF">E0W60_34410</name>
</gene>
<evidence type="ECO:0000313" key="2">
    <source>
        <dbReference type="Proteomes" id="UP000295294"/>
    </source>
</evidence>
<keyword evidence="1" id="KW-0614">Plasmid</keyword>
<dbReference type="AlphaFoldDB" id="A0A4V1BZQ6"/>
<dbReference type="EMBL" id="CP038638">
    <property type="protein sequence ID" value="QBY56152.1"/>
    <property type="molecule type" value="Genomic_DNA"/>
</dbReference>
<dbReference type="Pfam" id="PF10618">
    <property type="entry name" value="Tail_tube"/>
    <property type="match status" value="1"/>
</dbReference>
<name>A0A4V1BZQ6_9BURK</name>
<reference evidence="1 2" key="1">
    <citation type="submission" date="2019-03" db="EMBL/GenBank/DDBJ databases">
        <title>Efficiently degradation of phenoxyalkanoic acid herbicides by Cupriavidus oxalaticus strain X32.</title>
        <authorList>
            <person name="Sheng X."/>
        </authorList>
    </citation>
    <scope>NUCLEOTIDE SEQUENCE [LARGE SCALE GENOMIC DNA]</scope>
    <source>
        <strain evidence="1 2">X32</strain>
        <plasmid evidence="1 2">unnamed3</plasmid>
    </source>
</reference>
<organism evidence="1 2">
    <name type="scientific">Cupriavidus oxalaticus</name>
    <dbReference type="NCBI Taxonomy" id="96344"/>
    <lineage>
        <taxon>Bacteria</taxon>
        <taxon>Pseudomonadati</taxon>
        <taxon>Pseudomonadota</taxon>
        <taxon>Betaproteobacteria</taxon>
        <taxon>Burkholderiales</taxon>
        <taxon>Burkholderiaceae</taxon>
        <taxon>Cupriavidus</taxon>
    </lineage>
</organism>
<sequence length="115" mass="12774">MGEKVAGTAYIKADGEQFDVTGNAEAPLMDVKRESILPGFYKEEDLVPYIQMDCLFTKGFPLEKIRKAVDQTVTLELQNGRVYVLTGGYVVGEPAANSDEGKVSLRWEGRKGIWQ</sequence>
<geneLocation type="plasmid" evidence="1">
    <name>unnamed3</name>
</geneLocation>